<dbReference type="GO" id="GO:0008483">
    <property type="term" value="F:transaminase activity"/>
    <property type="evidence" value="ECO:0007669"/>
    <property type="project" value="UniProtKB-KW"/>
</dbReference>
<protein>
    <submittedName>
        <fullName evidence="5">Aminotransferase</fullName>
    </submittedName>
</protein>
<dbReference type="InterPro" id="IPR015421">
    <property type="entry name" value="PyrdxlP-dep_Trfase_major"/>
</dbReference>
<accession>A0ABQ5N5Q6</accession>
<organism evidence="5 6">
    <name type="scientific">Clostridium omnivorum</name>
    <dbReference type="NCBI Taxonomy" id="1604902"/>
    <lineage>
        <taxon>Bacteria</taxon>
        <taxon>Bacillati</taxon>
        <taxon>Bacillota</taxon>
        <taxon>Clostridia</taxon>
        <taxon>Eubacteriales</taxon>
        <taxon>Clostridiaceae</taxon>
        <taxon>Clostridium</taxon>
    </lineage>
</organism>
<reference evidence="5 6" key="1">
    <citation type="journal article" date="2024" name="Int. J. Syst. Evol. Microbiol.">
        <title>Clostridium omnivorum sp. nov., isolated from anoxic soil under the treatment of reductive soil disinfestation.</title>
        <authorList>
            <person name="Ueki A."/>
            <person name="Tonouchi A."/>
            <person name="Kaku N."/>
            <person name="Honma S."/>
            <person name="Ueki K."/>
        </authorList>
    </citation>
    <scope>NUCLEOTIDE SEQUENCE [LARGE SCALE GENOMIC DNA]</scope>
    <source>
        <strain evidence="5 6">E14</strain>
    </source>
</reference>
<keyword evidence="5" id="KW-0032">Aminotransferase</keyword>
<dbReference type="Gene3D" id="3.40.640.10">
    <property type="entry name" value="Type I PLP-dependent aspartate aminotransferase-like (Major domain)"/>
    <property type="match status" value="1"/>
</dbReference>
<dbReference type="InterPro" id="IPR015422">
    <property type="entry name" value="PyrdxlP-dep_Trfase_small"/>
</dbReference>
<comment type="similarity">
    <text evidence="2">Belongs to the class-V pyridoxal-phosphate-dependent aminotransferase family.</text>
</comment>
<dbReference type="Pfam" id="PF00266">
    <property type="entry name" value="Aminotran_5"/>
    <property type="match status" value="1"/>
</dbReference>
<dbReference type="PIRSF" id="PIRSF000524">
    <property type="entry name" value="SPT"/>
    <property type="match status" value="1"/>
</dbReference>
<dbReference type="InterPro" id="IPR000192">
    <property type="entry name" value="Aminotrans_V_dom"/>
</dbReference>
<dbReference type="Proteomes" id="UP001208567">
    <property type="component" value="Unassembled WGS sequence"/>
</dbReference>
<keyword evidence="6" id="KW-1185">Reference proteome</keyword>
<gene>
    <name evidence="5" type="ORF">bsdE14_19610</name>
</gene>
<dbReference type="EMBL" id="BRXR01000001">
    <property type="protein sequence ID" value="GLC30551.1"/>
    <property type="molecule type" value="Genomic_DNA"/>
</dbReference>
<keyword evidence="3" id="KW-0663">Pyridoxal phosphate</keyword>
<dbReference type="InterPro" id="IPR015424">
    <property type="entry name" value="PyrdxlP-dep_Trfase"/>
</dbReference>
<evidence type="ECO:0000256" key="2">
    <source>
        <dbReference type="ARBA" id="ARBA00009236"/>
    </source>
</evidence>
<evidence type="ECO:0000256" key="1">
    <source>
        <dbReference type="ARBA" id="ARBA00001933"/>
    </source>
</evidence>
<evidence type="ECO:0000313" key="5">
    <source>
        <dbReference type="EMBL" id="GLC30551.1"/>
    </source>
</evidence>
<evidence type="ECO:0000256" key="3">
    <source>
        <dbReference type="ARBA" id="ARBA00022898"/>
    </source>
</evidence>
<evidence type="ECO:0000259" key="4">
    <source>
        <dbReference type="Pfam" id="PF00266"/>
    </source>
</evidence>
<keyword evidence="5" id="KW-0808">Transferase</keyword>
<dbReference type="SUPFAM" id="SSF53383">
    <property type="entry name" value="PLP-dependent transferases"/>
    <property type="match status" value="1"/>
</dbReference>
<name>A0ABQ5N5Q6_9CLOT</name>
<proteinExistence type="inferred from homology"/>
<comment type="cofactor">
    <cofactor evidence="1">
        <name>pyridoxal 5'-phosphate</name>
        <dbReference type="ChEBI" id="CHEBI:597326"/>
    </cofactor>
</comment>
<evidence type="ECO:0000313" key="6">
    <source>
        <dbReference type="Proteomes" id="UP001208567"/>
    </source>
</evidence>
<dbReference type="RefSeq" id="WP_264849818.1">
    <property type="nucleotide sequence ID" value="NZ_BRXR01000001.1"/>
</dbReference>
<dbReference type="PANTHER" id="PTHR21152:SF40">
    <property type="entry name" value="ALANINE--GLYOXYLATE AMINOTRANSFERASE"/>
    <property type="match status" value="1"/>
</dbReference>
<comment type="caution">
    <text evidence="5">The sequence shown here is derived from an EMBL/GenBank/DDBJ whole genome shotgun (WGS) entry which is preliminary data.</text>
</comment>
<dbReference type="PANTHER" id="PTHR21152">
    <property type="entry name" value="AMINOTRANSFERASE CLASS V"/>
    <property type="match status" value="1"/>
</dbReference>
<feature type="domain" description="Aminotransferase class V" evidence="4">
    <location>
        <begin position="26"/>
        <end position="321"/>
    </location>
</feature>
<dbReference type="InterPro" id="IPR024169">
    <property type="entry name" value="SP_NH2Trfase/AEP_transaminase"/>
</dbReference>
<dbReference type="Gene3D" id="3.90.1150.10">
    <property type="entry name" value="Aspartate Aminotransferase, domain 1"/>
    <property type="match status" value="1"/>
</dbReference>
<sequence length="356" mass="40261">MHKKLFIPGPVEVRPDVLEKMATPMIGHRSKDASALQRRISDKLRQLFYTKEEILLSTTSGSGLMEGAVRSCTAKRAAIFSVGAFGNRWYDMAKSNNVPADLFEVEWGKPTTPELVDEVLSTGKYDLITITHNETSTGLMNPVEEIAEVMKKYPEVVYCLDTVSSMGGTKIEVDKLGVDICITSSQKALGLPPGIAACSMSQKAVERAKQVPNRGLYLDLLSLYEYIQKKDYQYPSTPSLSHMYALDYQLDRILEEGIENRFKRHKEMAEVVRAWAREHFEIFPDERYMSNTLTNIKNTRNIDVADLNKKLGERGFQISNGYGKLKDKTFRIAHMADCTMEDIHDVLKNIDEILGF</sequence>